<keyword evidence="2 5" id="KW-0805">Transcription regulation</keyword>
<evidence type="ECO:0000256" key="2">
    <source>
        <dbReference type="ARBA" id="ARBA00023015"/>
    </source>
</evidence>
<feature type="region of interest" description="Disordered" evidence="6">
    <location>
        <begin position="117"/>
        <end position="149"/>
    </location>
</feature>
<evidence type="ECO:0000256" key="3">
    <source>
        <dbReference type="ARBA" id="ARBA00023125"/>
    </source>
</evidence>
<dbReference type="GO" id="GO:0046983">
    <property type="term" value="F:protein dimerization activity"/>
    <property type="evidence" value="ECO:0007669"/>
    <property type="project" value="InterPro"/>
</dbReference>
<sequence>MRSHTQKLQPMAAMATPSPLKRKAPPATASKTKAKAATPGSTQKRGSRYDSSLGLLTKKFVQLLTSAPNQVLDLNLAAEKLGVQKRRIYDITNVLEGIELIEKKSKNHIAWTTRQRTTEWSTAETGGSQIISGQQEQPKSPPDRSALDAANAESAKLDKIIASLTAKNDNTLVTSNLHLPSSSMSSLPCYNNCSVIAIKAPKGTLLDVPNPDEGMEEGQRRYEVYFKSERGSVDVFLVKGGSVGDSSIEHRGDMAGYAGMVGEAEKAVSRVLKGEGGGTSRPRADSIDRKFLISASVPSTPDINLLGSSLNENQNLESPTNLMADANLLAGFTSPVKSKPYGNFIPRTPTNPADAYHRPSYNSQKPKSGVPLTPAQRQMLVIGSTQCFSPSPRAPAGGPVGSPGLSHKLKSKLGTHSLNPSPITSSYLKGKGDKYQHSLPSTPSILHDSMPYSPSKMVKMTPGMRIDDSWVMGEEEGITGLFEHNGEGLF</sequence>
<comment type="subcellular location">
    <subcellularLocation>
        <location evidence="5">Nucleus</location>
    </subcellularLocation>
</comment>
<dbReference type="EMBL" id="BRXY01000317">
    <property type="protein sequence ID" value="GMH86574.1"/>
    <property type="molecule type" value="Genomic_DNA"/>
</dbReference>
<keyword evidence="4 5" id="KW-0804">Transcription</keyword>
<dbReference type="GO" id="GO:0000981">
    <property type="term" value="F:DNA-binding transcription factor activity, RNA polymerase II-specific"/>
    <property type="evidence" value="ECO:0007669"/>
    <property type="project" value="TreeGrafter"/>
</dbReference>
<evidence type="ECO:0000313" key="9">
    <source>
        <dbReference type="Proteomes" id="UP001165085"/>
    </source>
</evidence>
<dbReference type="InterPro" id="IPR036388">
    <property type="entry name" value="WH-like_DNA-bd_sf"/>
</dbReference>
<dbReference type="Pfam" id="PF02319">
    <property type="entry name" value="WHD_E2F_TDP"/>
    <property type="match status" value="1"/>
</dbReference>
<name>A0A9W7BGS6_9STRA</name>
<feature type="compositionally biased region" description="Low complexity" evidence="6">
    <location>
        <begin position="126"/>
        <end position="135"/>
    </location>
</feature>
<comment type="similarity">
    <text evidence="1 5">Belongs to the E2F/DP family.</text>
</comment>
<dbReference type="OrthoDB" id="1743261at2759"/>
<dbReference type="SMART" id="SM01372">
    <property type="entry name" value="E2F_TDP"/>
    <property type="match status" value="1"/>
</dbReference>
<gene>
    <name evidence="8" type="ORF">TrST_g13890</name>
</gene>
<dbReference type="InterPro" id="IPR015633">
    <property type="entry name" value="E2F"/>
</dbReference>
<dbReference type="AlphaFoldDB" id="A0A9W7BGS6"/>
<dbReference type="FunFam" id="1.10.10.10:FF:000008">
    <property type="entry name" value="E2F transcription factor 1"/>
    <property type="match status" value="1"/>
</dbReference>
<evidence type="ECO:0000259" key="7">
    <source>
        <dbReference type="SMART" id="SM01372"/>
    </source>
</evidence>
<keyword evidence="5" id="KW-0539">Nucleus</keyword>
<keyword evidence="3 5" id="KW-0238">DNA-binding</keyword>
<reference evidence="9" key="1">
    <citation type="journal article" date="2023" name="Commun. Biol.">
        <title>Genome analysis of Parmales, the sister group of diatoms, reveals the evolutionary specialization of diatoms from phago-mixotrophs to photoautotrophs.</title>
        <authorList>
            <person name="Ban H."/>
            <person name="Sato S."/>
            <person name="Yoshikawa S."/>
            <person name="Yamada K."/>
            <person name="Nakamura Y."/>
            <person name="Ichinomiya M."/>
            <person name="Sato N."/>
            <person name="Blanc-Mathieu R."/>
            <person name="Endo H."/>
            <person name="Kuwata A."/>
            <person name="Ogata H."/>
        </authorList>
    </citation>
    <scope>NUCLEOTIDE SEQUENCE [LARGE SCALE GENOMIC DNA]</scope>
    <source>
        <strain evidence="9">NIES 3701</strain>
    </source>
</reference>
<comment type="caution">
    <text evidence="8">The sequence shown here is derived from an EMBL/GenBank/DDBJ whole genome shotgun (WGS) entry which is preliminary data.</text>
</comment>
<dbReference type="InterPro" id="IPR003316">
    <property type="entry name" value="E2F_WHTH_DNA-bd_dom"/>
</dbReference>
<feature type="compositionally biased region" description="Polar residues" evidence="6">
    <location>
        <begin position="414"/>
        <end position="427"/>
    </location>
</feature>
<dbReference type="InterPro" id="IPR036390">
    <property type="entry name" value="WH_DNA-bd_sf"/>
</dbReference>
<evidence type="ECO:0000256" key="5">
    <source>
        <dbReference type="RuleBase" id="RU003796"/>
    </source>
</evidence>
<evidence type="ECO:0000256" key="6">
    <source>
        <dbReference type="SAM" id="MobiDB-lite"/>
    </source>
</evidence>
<dbReference type="GO" id="GO:0000978">
    <property type="term" value="F:RNA polymerase II cis-regulatory region sequence-specific DNA binding"/>
    <property type="evidence" value="ECO:0007669"/>
    <property type="project" value="InterPro"/>
</dbReference>
<dbReference type="InterPro" id="IPR037241">
    <property type="entry name" value="E2F-DP_heterodim"/>
</dbReference>
<dbReference type="SUPFAM" id="SSF144074">
    <property type="entry name" value="E2F-DP heterodimerization region"/>
    <property type="match status" value="1"/>
</dbReference>
<keyword evidence="9" id="KW-1185">Reference proteome</keyword>
<feature type="domain" description="E2F/DP family winged-helix DNA-binding" evidence="7">
    <location>
        <begin position="48"/>
        <end position="113"/>
    </location>
</feature>
<dbReference type="Pfam" id="PF16421">
    <property type="entry name" value="E2F_CC-MB"/>
    <property type="match status" value="1"/>
</dbReference>
<dbReference type="PANTHER" id="PTHR12081">
    <property type="entry name" value="TRANSCRIPTION FACTOR E2F"/>
    <property type="match status" value="1"/>
</dbReference>
<evidence type="ECO:0000256" key="1">
    <source>
        <dbReference type="ARBA" id="ARBA00010940"/>
    </source>
</evidence>
<organism evidence="8 9">
    <name type="scientific">Triparma strigata</name>
    <dbReference type="NCBI Taxonomy" id="1606541"/>
    <lineage>
        <taxon>Eukaryota</taxon>
        <taxon>Sar</taxon>
        <taxon>Stramenopiles</taxon>
        <taxon>Ochrophyta</taxon>
        <taxon>Bolidophyceae</taxon>
        <taxon>Parmales</taxon>
        <taxon>Triparmaceae</taxon>
        <taxon>Triparma</taxon>
    </lineage>
</organism>
<evidence type="ECO:0000256" key="4">
    <source>
        <dbReference type="ARBA" id="ARBA00023163"/>
    </source>
</evidence>
<proteinExistence type="inferred from homology"/>
<dbReference type="Gene3D" id="6.10.250.540">
    <property type="match status" value="1"/>
</dbReference>
<dbReference type="PANTHER" id="PTHR12081:SF18">
    <property type="entry name" value="TRANSCRIPTION FACTOR E2F2-RELATED"/>
    <property type="match status" value="1"/>
</dbReference>
<feature type="compositionally biased region" description="Low complexity" evidence="6">
    <location>
        <begin position="25"/>
        <end position="39"/>
    </location>
</feature>
<evidence type="ECO:0000313" key="8">
    <source>
        <dbReference type="EMBL" id="GMH86574.1"/>
    </source>
</evidence>
<dbReference type="Proteomes" id="UP001165085">
    <property type="component" value="Unassembled WGS sequence"/>
</dbReference>
<feature type="region of interest" description="Disordered" evidence="6">
    <location>
        <begin position="412"/>
        <end position="450"/>
    </location>
</feature>
<feature type="region of interest" description="Disordered" evidence="6">
    <location>
        <begin position="1"/>
        <end position="48"/>
    </location>
</feature>
<dbReference type="GO" id="GO:0090575">
    <property type="term" value="C:RNA polymerase II transcription regulator complex"/>
    <property type="evidence" value="ECO:0007669"/>
    <property type="project" value="TreeGrafter"/>
</dbReference>
<dbReference type="InterPro" id="IPR032198">
    <property type="entry name" value="E2F_CC-MB"/>
</dbReference>
<dbReference type="Gene3D" id="1.10.10.10">
    <property type="entry name" value="Winged helix-like DNA-binding domain superfamily/Winged helix DNA-binding domain"/>
    <property type="match status" value="1"/>
</dbReference>
<dbReference type="SUPFAM" id="SSF46785">
    <property type="entry name" value="Winged helix' DNA-binding domain"/>
    <property type="match status" value="1"/>
</dbReference>
<accession>A0A9W7BGS6</accession>
<protein>
    <recommendedName>
        <fullName evidence="7">E2F/DP family winged-helix DNA-binding domain-containing protein</fullName>
    </recommendedName>
</protein>